<evidence type="ECO:0000313" key="7">
    <source>
        <dbReference type="Proteomes" id="UP000324629"/>
    </source>
</evidence>
<feature type="transmembrane region" description="Helical" evidence="5">
    <location>
        <begin position="112"/>
        <end position="141"/>
    </location>
</feature>
<feature type="transmembrane region" description="Helical" evidence="5">
    <location>
        <begin position="86"/>
        <end position="106"/>
    </location>
</feature>
<evidence type="ECO:0000256" key="5">
    <source>
        <dbReference type="SAM" id="Phobius"/>
    </source>
</evidence>
<sequence>MNQFKDLRIQPNLSSVPLQILLRYNTVYTTVYFICHATMHAYKGIELRFPRNHYISEIILLLFFMSIESARLLLMHRSNLLESEFEMAMSILLFFPNVVFCVWVVLWQTYTFYIELILTVGLLMFYLSEMIIGILLFITFARNSRSTSLNK</sequence>
<evidence type="ECO:0000313" key="6">
    <source>
        <dbReference type="EMBL" id="KAA3671569.1"/>
    </source>
</evidence>
<reference evidence="6 7" key="1">
    <citation type="journal article" date="2019" name="Gigascience">
        <title>Whole-genome sequence of the oriental lung fluke Paragonimus westermani.</title>
        <authorList>
            <person name="Oey H."/>
            <person name="Zakrzewski M."/>
            <person name="Narain K."/>
            <person name="Devi K.R."/>
            <person name="Agatsuma T."/>
            <person name="Nawaratna S."/>
            <person name="Gobert G.N."/>
            <person name="Jones M.K."/>
            <person name="Ragan M.A."/>
            <person name="McManus D.P."/>
            <person name="Krause L."/>
        </authorList>
    </citation>
    <scope>NUCLEOTIDE SEQUENCE [LARGE SCALE GENOMIC DNA]</scope>
    <source>
        <strain evidence="6 7">IND2009</strain>
    </source>
</reference>
<dbReference type="AlphaFoldDB" id="A0A5J4N8N3"/>
<comment type="caution">
    <text evidence="6">The sequence shown here is derived from an EMBL/GenBank/DDBJ whole genome shotgun (WGS) entry which is preliminary data.</text>
</comment>
<evidence type="ECO:0000256" key="3">
    <source>
        <dbReference type="ARBA" id="ARBA00022989"/>
    </source>
</evidence>
<protein>
    <submittedName>
        <fullName evidence="6">Transmembrane protein 216</fullName>
    </submittedName>
</protein>
<evidence type="ECO:0000256" key="2">
    <source>
        <dbReference type="ARBA" id="ARBA00022692"/>
    </source>
</evidence>
<dbReference type="PANTHER" id="PTHR13531">
    <property type="entry name" value="GEO07735P1-RELATED-RELATED"/>
    <property type="match status" value="1"/>
</dbReference>
<dbReference type="Pfam" id="PF09799">
    <property type="entry name" value="Transmemb_17"/>
    <property type="match status" value="1"/>
</dbReference>
<evidence type="ECO:0000256" key="4">
    <source>
        <dbReference type="ARBA" id="ARBA00023136"/>
    </source>
</evidence>
<keyword evidence="2 5" id="KW-0812">Transmembrane</keyword>
<keyword evidence="7" id="KW-1185">Reference proteome</keyword>
<comment type="subcellular location">
    <subcellularLocation>
        <location evidence="1">Membrane</location>
        <topology evidence="1">Multi-pass membrane protein</topology>
    </subcellularLocation>
</comment>
<feature type="transmembrane region" description="Helical" evidence="5">
    <location>
        <begin position="54"/>
        <end position="74"/>
    </location>
</feature>
<evidence type="ECO:0000256" key="1">
    <source>
        <dbReference type="ARBA" id="ARBA00004141"/>
    </source>
</evidence>
<name>A0A5J4N8N3_9TREM</name>
<dbReference type="GO" id="GO:1905515">
    <property type="term" value="P:non-motile cilium assembly"/>
    <property type="evidence" value="ECO:0007669"/>
    <property type="project" value="TreeGrafter"/>
</dbReference>
<keyword evidence="3 5" id="KW-1133">Transmembrane helix</keyword>
<organism evidence="6 7">
    <name type="scientific">Paragonimus westermani</name>
    <dbReference type="NCBI Taxonomy" id="34504"/>
    <lineage>
        <taxon>Eukaryota</taxon>
        <taxon>Metazoa</taxon>
        <taxon>Spiralia</taxon>
        <taxon>Lophotrochozoa</taxon>
        <taxon>Platyhelminthes</taxon>
        <taxon>Trematoda</taxon>
        <taxon>Digenea</taxon>
        <taxon>Plagiorchiida</taxon>
        <taxon>Troglotremata</taxon>
        <taxon>Troglotrematidae</taxon>
        <taxon>Paragonimus</taxon>
    </lineage>
</organism>
<proteinExistence type="predicted"/>
<gene>
    <name evidence="6" type="ORF">DEA37_0011100</name>
</gene>
<dbReference type="PANTHER" id="PTHR13531:SF0">
    <property type="entry name" value="GEO07735P1-RELATED"/>
    <property type="match status" value="1"/>
</dbReference>
<dbReference type="InterPro" id="IPR019184">
    <property type="entry name" value="Uncharacterised_TM-17"/>
</dbReference>
<dbReference type="GO" id="GO:0035869">
    <property type="term" value="C:ciliary transition zone"/>
    <property type="evidence" value="ECO:0007669"/>
    <property type="project" value="TreeGrafter"/>
</dbReference>
<feature type="transmembrane region" description="Helical" evidence="5">
    <location>
        <begin position="21"/>
        <end position="42"/>
    </location>
</feature>
<dbReference type="GO" id="GO:0016020">
    <property type="term" value="C:membrane"/>
    <property type="evidence" value="ECO:0007669"/>
    <property type="project" value="UniProtKB-SubCell"/>
</dbReference>
<accession>A0A5J4N8N3</accession>
<keyword evidence="4 5" id="KW-0472">Membrane</keyword>
<dbReference type="EMBL" id="QNGE01006191">
    <property type="protein sequence ID" value="KAA3671569.1"/>
    <property type="molecule type" value="Genomic_DNA"/>
</dbReference>
<dbReference type="Proteomes" id="UP000324629">
    <property type="component" value="Unassembled WGS sequence"/>
</dbReference>